<organism evidence="1">
    <name type="scientific">viral metagenome</name>
    <dbReference type="NCBI Taxonomy" id="1070528"/>
    <lineage>
        <taxon>unclassified sequences</taxon>
        <taxon>metagenomes</taxon>
        <taxon>organismal metagenomes</taxon>
    </lineage>
</organism>
<proteinExistence type="predicted"/>
<dbReference type="AlphaFoldDB" id="A0A6C0H5G7"/>
<protein>
    <submittedName>
        <fullName evidence="1">Uncharacterized protein</fullName>
    </submittedName>
</protein>
<dbReference type="EMBL" id="MN739882">
    <property type="protein sequence ID" value="QHT75784.1"/>
    <property type="molecule type" value="Genomic_DNA"/>
</dbReference>
<sequence length="316" mass="37980">MNEYDILDLRPISNFKTKTFSGYNKLHVKKELLTNLILQDIESSCFWSVELICSFLFNDLWDIIFLFIVKNVRIANPEISIYVLLQYNTFKSIYSNDEQFTIRNNQKIRKLFAQIIVVCCKTKQSPAFELIKIDKNTQPIFKINDTSFSDIIIKNNDPEILIKPINELIFYLQNKDFKMSCFWITWIIENDNKLICSKRNYSFIHDTDAIWIIWDVIFLWQTEKYESKIIQFLFQIFQINYKHSSSKKHIYLFYYITEILCLNQKINIEHNIIKIKDKIQIVEEHINDFYKDIKSNENNKEMSYLFYSLQQSSSSP</sequence>
<reference evidence="1" key="1">
    <citation type="journal article" date="2020" name="Nature">
        <title>Giant virus diversity and host interactions through global metagenomics.</title>
        <authorList>
            <person name="Schulz F."/>
            <person name="Roux S."/>
            <person name="Paez-Espino D."/>
            <person name="Jungbluth S."/>
            <person name="Walsh D.A."/>
            <person name="Denef V.J."/>
            <person name="McMahon K.D."/>
            <person name="Konstantinidis K.T."/>
            <person name="Eloe-Fadrosh E.A."/>
            <person name="Kyrpides N.C."/>
            <person name="Woyke T."/>
        </authorList>
    </citation>
    <scope>NUCLEOTIDE SEQUENCE</scope>
    <source>
        <strain evidence="1">GVMAG-M-3300023179-71</strain>
    </source>
</reference>
<accession>A0A6C0H5G7</accession>
<evidence type="ECO:0000313" key="1">
    <source>
        <dbReference type="EMBL" id="QHT75784.1"/>
    </source>
</evidence>
<name>A0A6C0H5G7_9ZZZZ</name>